<dbReference type="GO" id="GO:0046872">
    <property type="term" value="F:metal ion binding"/>
    <property type="evidence" value="ECO:0007669"/>
    <property type="project" value="UniProtKB-KW"/>
</dbReference>
<dbReference type="InterPro" id="IPR013766">
    <property type="entry name" value="Thioredoxin_domain"/>
</dbReference>
<evidence type="ECO:0000256" key="1">
    <source>
        <dbReference type="ARBA" id="ARBA00022723"/>
    </source>
</evidence>
<dbReference type="Pfam" id="PF00085">
    <property type="entry name" value="Thioredoxin"/>
    <property type="match status" value="1"/>
</dbReference>
<evidence type="ECO:0000313" key="7">
    <source>
        <dbReference type="EMBL" id="CAG7721947.1"/>
    </source>
</evidence>
<feature type="region of interest" description="Disordered" evidence="4">
    <location>
        <begin position="168"/>
        <end position="196"/>
    </location>
</feature>
<comment type="caution">
    <text evidence="7">The sequence shown here is derived from an EMBL/GenBank/DDBJ whole genome shotgun (WGS) entry which is preliminary data.</text>
</comment>
<dbReference type="PROSITE" id="PS51354">
    <property type="entry name" value="GLUTAREDOXIN_2"/>
    <property type="match status" value="1"/>
</dbReference>
<feature type="domain" description="Glutaredoxin" evidence="6">
    <location>
        <begin position="215"/>
        <end position="279"/>
    </location>
</feature>
<dbReference type="GO" id="GO:0005829">
    <property type="term" value="C:cytosol"/>
    <property type="evidence" value="ECO:0007669"/>
    <property type="project" value="TreeGrafter"/>
</dbReference>
<dbReference type="Pfam" id="PF00462">
    <property type="entry name" value="Glutaredoxin"/>
    <property type="match status" value="1"/>
</dbReference>
<dbReference type="AlphaFoldDB" id="A0A8J2JN24"/>
<dbReference type="EMBL" id="CAJVCH010084674">
    <property type="protein sequence ID" value="CAG7721947.1"/>
    <property type="molecule type" value="Genomic_DNA"/>
</dbReference>
<feature type="domain" description="Thioredoxin" evidence="5">
    <location>
        <begin position="58"/>
        <end position="154"/>
    </location>
</feature>
<protein>
    <recommendedName>
        <fullName evidence="9">Glutaredoxin-3</fullName>
    </recommendedName>
</protein>
<dbReference type="GO" id="GO:0005634">
    <property type="term" value="C:nucleus"/>
    <property type="evidence" value="ECO:0007669"/>
    <property type="project" value="TreeGrafter"/>
</dbReference>
<dbReference type="PANTHER" id="PTHR10293:SF73">
    <property type="entry name" value="GLUTAREDOXIN-3"/>
    <property type="match status" value="1"/>
</dbReference>
<sequence length="301" mass="33878">MNLYIIIKINILRVMSWGQGVSVQQDFLRYIVNQLNLKVHVRHLVIGPQVKMVVMQIRDNDQFEKTIETNTLVVIHFMAPWAAQCQSINNVLKDLSELNELKEVAFAELEAEHFPEVCLTYNVISVPTVLYFRRGEFLDRVDGVKVAELTNKVKSHLKPSSLAQVRQAAENSINQATPGSATAPAPASDTKETSGNDTFVTMEQRLKGLINRHKVMIFMKGSPDAPRCGFSRAIIEIIRASGVAFGTFDILSDEEVRQNLKTYSDWHTYPQLYVNGELVGGLDIVKELQENGELYTTLIAQ</sequence>
<organism evidence="7 8">
    <name type="scientific">Allacma fusca</name>
    <dbReference type="NCBI Taxonomy" id="39272"/>
    <lineage>
        <taxon>Eukaryota</taxon>
        <taxon>Metazoa</taxon>
        <taxon>Ecdysozoa</taxon>
        <taxon>Arthropoda</taxon>
        <taxon>Hexapoda</taxon>
        <taxon>Collembola</taxon>
        <taxon>Symphypleona</taxon>
        <taxon>Sminthuridae</taxon>
        <taxon>Allacma</taxon>
    </lineage>
</organism>
<dbReference type="GO" id="GO:0006879">
    <property type="term" value="P:intracellular iron ion homeostasis"/>
    <property type="evidence" value="ECO:0007669"/>
    <property type="project" value="TreeGrafter"/>
</dbReference>
<dbReference type="NCBIfam" id="TIGR00365">
    <property type="entry name" value="Grx4 family monothiol glutaredoxin"/>
    <property type="match status" value="1"/>
</dbReference>
<evidence type="ECO:0000259" key="5">
    <source>
        <dbReference type="Pfam" id="PF00085"/>
    </source>
</evidence>
<keyword evidence="2" id="KW-0408">Iron</keyword>
<dbReference type="OrthoDB" id="415696at2759"/>
<accession>A0A8J2JN24</accession>
<evidence type="ECO:0008006" key="9">
    <source>
        <dbReference type="Google" id="ProtNLM"/>
    </source>
</evidence>
<keyword evidence="8" id="KW-1185">Reference proteome</keyword>
<dbReference type="GO" id="GO:0051536">
    <property type="term" value="F:iron-sulfur cluster binding"/>
    <property type="evidence" value="ECO:0007669"/>
    <property type="project" value="UniProtKB-KW"/>
</dbReference>
<gene>
    <name evidence="7" type="ORF">AFUS01_LOCUS11132</name>
</gene>
<dbReference type="CDD" id="cd03028">
    <property type="entry name" value="GRX_PICOT_like"/>
    <property type="match status" value="1"/>
</dbReference>
<dbReference type="Proteomes" id="UP000708208">
    <property type="component" value="Unassembled WGS sequence"/>
</dbReference>
<dbReference type="InterPro" id="IPR002109">
    <property type="entry name" value="Glutaredoxin"/>
</dbReference>
<feature type="compositionally biased region" description="Low complexity" evidence="4">
    <location>
        <begin position="176"/>
        <end position="188"/>
    </location>
</feature>
<dbReference type="FunFam" id="3.40.30.10:FF:000012">
    <property type="entry name" value="Monothiol glutaredoxin"/>
    <property type="match status" value="1"/>
</dbReference>
<keyword evidence="1" id="KW-0479">Metal-binding</keyword>
<dbReference type="PANTHER" id="PTHR10293">
    <property type="entry name" value="GLUTAREDOXIN FAMILY MEMBER"/>
    <property type="match status" value="1"/>
</dbReference>
<dbReference type="InterPro" id="IPR004480">
    <property type="entry name" value="Monothiol_GRX-rel"/>
</dbReference>
<name>A0A8J2JN24_9HEXA</name>
<proteinExistence type="predicted"/>
<evidence type="ECO:0000256" key="4">
    <source>
        <dbReference type="SAM" id="MobiDB-lite"/>
    </source>
</evidence>
<evidence type="ECO:0000256" key="3">
    <source>
        <dbReference type="ARBA" id="ARBA00023014"/>
    </source>
</evidence>
<evidence type="ECO:0000313" key="8">
    <source>
        <dbReference type="Proteomes" id="UP000708208"/>
    </source>
</evidence>
<dbReference type="InterPro" id="IPR033658">
    <property type="entry name" value="GRX_PICOT-like"/>
</dbReference>
<evidence type="ECO:0000256" key="2">
    <source>
        <dbReference type="ARBA" id="ARBA00023004"/>
    </source>
</evidence>
<reference evidence="7" key="1">
    <citation type="submission" date="2021-06" db="EMBL/GenBank/DDBJ databases">
        <authorList>
            <person name="Hodson N. C."/>
            <person name="Mongue J. A."/>
            <person name="Jaron S. K."/>
        </authorList>
    </citation>
    <scope>NUCLEOTIDE SEQUENCE</scope>
</reference>
<keyword evidence="3" id="KW-0411">Iron-sulfur</keyword>
<evidence type="ECO:0000259" key="6">
    <source>
        <dbReference type="Pfam" id="PF00462"/>
    </source>
</evidence>